<dbReference type="SUPFAM" id="SSF56601">
    <property type="entry name" value="beta-lactamase/transpeptidase-like"/>
    <property type="match status" value="1"/>
</dbReference>
<accession>A0AAV5AZZ4</accession>
<comment type="caution">
    <text evidence="18">The sequence shown here is derived from an EMBL/GenBank/DDBJ whole genome shotgun (WGS) entry which is preliminary data.</text>
</comment>
<evidence type="ECO:0000256" key="7">
    <source>
        <dbReference type="ARBA" id="ARBA00022801"/>
    </source>
</evidence>
<keyword evidence="3" id="KW-0121">Carboxypeptidase</keyword>
<reference evidence="18" key="1">
    <citation type="journal article" date="2022" name="Int. J. Syst. Evol. Microbiol.">
        <title>Granulimonas faecalis gen. nov., sp. nov., and Leptogranulimonas caecicola gen. nov., sp. nov., novel lactate-producing Atopobiaceae bacteria isolated from mouse intestines, and an emended description of the family Atopobiaceae.</title>
        <authorList>
            <person name="Morinaga K."/>
            <person name="Kusada H."/>
            <person name="Sakamoto S."/>
            <person name="Murakami T."/>
            <person name="Toyoda A."/>
            <person name="Mori H."/>
            <person name="Meng X.Y."/>
            <person name="Takashino M."/>
            <person name="Murotomi K."/>
            <person name="Tamaki H."/>
        </authorList>
    </citation>
    <scope>NUCLEOTIDE SEQUENCE</scope>
    <source>
        <strain evidence="18">OPF53</strain>
    </source>
</reference>
<keyword evidence="10" id="KW-0511">Multifunctional enzyme</keyword>
<dbReference type="GO" id="GO:0008658">
    <property type="term" value="F:penicillin binding"/>
    <property type="evidence" value="ECO:0007669"/>
    <property type="project" value="InterPro"/>
</dbReference>
<name>A0AAV5AZZ4_9ACTN</name>
<evidence type="ECO:0000256" key="15">
    <source>
        <dbReference type="SAM" id="Phobius"/>
    </source>
</evidence>
<dbReference type="GO" id="GO:0009252">
    <property type="term" value="P:peptidoglycan biosynthetic process"/>
    <property type="evidence" value="ECO:0007669"/>
    <property type="project" value="UniProtKB-KW"/>
</dbReference>
<dbReference type="Pfam" id="PF00912">
    <property type="entry name" value="Transgly"/>
    <property type="match status" value="1"/>
</dbReference>
<keyword evidence="19" id="KW-1185">Reference proteome</keyword>
<dbReference type="InterPro" id="IPR012338">
    <property type="entry name" value="Beta-lactam/transpept-like"/>
</dbReference>
<keyword evidence="7" id="KW-0378">Hydrolase</keyword>
<keyword evidence="15" id="KW-1133">Transmembrane helix</keyword>
<dbReference type="InterPro" id="IPR050396">
    <property type="entry name" value="Glycosyltr_51/Transpeptidase"/>
</dbReference>
<dbReference type="Gene3D" id="3.40.710.10">
    <property type="entry name" value="DD-peptidase/beta-lactamase superfamily"/>
    <property type="match status" value="1"/>
</dbReference>
<dbReference type="Proteomes" id="UP001055025">
    <property type="component" value="Unassembled WGS sequence"/>
</dbReference>
<keyword evidence="15" id="KW-0472">Membrane</keyword>
<feature type="compositionally biased region" description="Gly residues" evidence="14">
    <location>
        <begin position="706"/>
        <end position="748"/>
    </location>
</feature>
<keyword evidence="8" id="KW-0133">Cell shape</keyword>
<dbReference type="GO" id="GO:0071555">
    <property type="term" value="P:cell wall organization"/>
    <property type="evidence" value="ECO:0007669"/>
    <property type="project" value="UniProtKB-KW"/>
</dbReference>
<dbReference type="EMBL" id="BQKC01000001">
    <property type="protein sequence ID" value="GJM55010.1"/>
    <property type="molecule type" value="Genomic_DNA"/>
</dbReference>
<evidence type="ECO:0000256" key="1">
    <source>
        <dbReference type="ARBA" id="ARBA00007090"/>
    </source>
</evidence>
<comment type="catalytic activity">
    <reaction evidence="12">
        <text>Preferential cleavage: (Ac)2-L-Lys-D-Ala-|-D-Ala. Also transpeptidation of peptidyl-alanyl moieties that are N-acyl substituents of D-alanine.</text>
        <dbReference type="EC" id="3.4.16.4"/>
    </reaction>
</comment>
<dbReference type="FunFam" id="1.10.3810.10:FF:000001">
    <property type="entry name" value="Penicillin-binding protein 1A"/>
    <property type="match status" value="1"/>
</dbReference>
<organism evidence="18 19">
    <name type="scientific">Granulimonas faecalis</name>
    <dbReference type="NCBI Taxonomy" id="2894155"/>
    <lineage>
        <taxon>Bacteria</taxon>
        <taxon>Bacillati</taxon>
        <taxon>Actinomycetota</taxon>
        <taxon>Coriobacteriia</taxon>
        <taxon>Coriobacteriales</taxon>
        <taxon>Kribbibacteriaceae</taxon>
        <taxon>Granulimonas</taxon>
    </lineage>
</organism>
<comment type="similarity">
    <text evidence="2">In the N-terminal section; belongs to the glycosyltransferase 51 family.</text>
</comment>
<feature type="compositionally biased region" description="Low complexity" evidence="14">
    <location>
        <begin position="696"/>
        <end position="705"/>
    </location>
</feature>
<feature type="region of interest" description="Disordered" evidence="14">
    <location>
        <begin position="640"/>
        <end position="755"/>
    </location>
</feature>
<dbReference type="GO" id="GO:0006508">
    <property type="term" value="P:proteolysis"/>
    <property type="evidence" value="ECO:0007669"/>
    <property type="project" value="UniProtKB-KW"/>
</dbReference>
<evidence type="ECO:0000256" key="12">
    <source>
        <dbReference type="ARBA" id="ARBA00034000"/>
    </source>
</evidence>
<dbReference type="RefSeq" id="WP_135977739.1">
    <property type="nucleotide sequence ID" value="NZ_BQKC01000001.1"/>
</dbReference>
<keyword evidence="6" id="KW-0808">Transferase</keyword>
<dbReference type="GO" id="GO:0008360">
    <property type="term" value="P:regulation of cell shape"/>
    <property type="evidence" value="ECO:0007669"/>
    <property type="project" value="UniProtKB-KW"/>
</dbReference>
<dbReference type="Gene3D" id="1.10.3810.10">
    <property type="entry name" value="Biosynthetic peptidoglycan transglycosylase-like"/>
    <property type="match status" value="1"/>
</dbReference>
<evidence type="ECO:0000259" key="17">
    <source>
        <dbReference type="Pfam" id="PF00912"/>
    </source>
</evidence>
<evidence type="ECO:0000256" key="11">
    <source>
        <dbReference type="ARBA" id="ARBA00023316"/>
    </source>
</evidence>
<evidence type="ECO:0000256" key="5">
    <source>
        <dbReference type="ARBA" id="ARBA00022676"/>
    </source>
</evidence>
<evidence type="ECO:0000256" key="13">
    <source>
        <dbReference type="ARBA" id="ARBA00049902"/>
    </source>
</evidence>
<evidence type="ECO:0000256" key="10">
    <source>
        <dbReference type="ARBA" id="ARBA00023268"/>
    </source>
</evidence>
<evidence type="ECO:0000256" key="2">
    <source>
        <dbReference type="ARBA" id="ARBA00007739"/>
    </source>
</evidence>
<dbReference type="PANTHER" id="PTHR32282">
    <property type="entry name" value="BINDING PROTEIN TRANSPEPTIDASE, PUTATIVE-RELATED"/>
    <property type="match status" value="1"/>
</dbReference>
<feature type="transmembrane region" description="Helical" evidence="15">
    <location>
        <begin position="21"/>
        <end position="43"/>
    </location>
</feature>
<evidence type="ECO:0000259" key="16">
    <source>
        <dbReference type="Pfam" id="PF00905"/>
    </source>
</evidence>
<protein>
    <submittedName>
        <fullName evidence="18">Penicillin-binding protein</fullName>
    </submittedName>
</protein>
<dbReference type="GO" id="GO:0008955">
    <property type="term" value="F:peptidoglycan glycosyltransferase activity"/>
    <property type="evidence" value="ECO:0007669"/>
    <property type="project" value="UniProtKB-EC"/>
</dbReference>
<dbReference type="PANTHER" id="PTHR32282:SF33">
    <property type="entry name" value="PEPTIDOGLYCAN GLYCOSYLTRANSFERASE"/>
    <property type="match status" value="1"/>
</dbReference>
<dbReference type="InterPro" id="IPR023346">
    <property type="entry name" value="Lysozyme-like_dom_sf"/>
</dbReference>
<keyword evidence="11" id="KW-0961">Cell wall biogenesis/degradation</keyword>
<dbReference type="AlphaFoldDB" id="A0AAV5AZZ4"/>
<gene>
    <name evidence="18" type="ORF">ATOP_06650</name>
</gene>
<dbReference type="GO" id="GO:0030288">
    <property type="term" value="C:outer membrane-bounded periplasmic space"/>
    <property type="evidence" value="ECO:0007669"/>
    <property type="project" value="TreeGrafter"/>
</dbReference>
<dbReference type="InterPro" id="IPR001264">
    <property type="entry name" value="Glyco_trans_51"/>
</dbReference>
<dbReference type="InterPro" id="IPR036950">
    <property type="entry name" value="PBP_transglycosylase"/>
</dbReference>
<sequence>MGIRTRRARKHSRTHIAGFGAAGLFGFIALVVIALAFSVGSIVEGWLQDLPDFDSPDAYVVSEPTTVYDSKGNVIAEFMAENRRNVELSEISPYVLTGTVDTEDIRFYQHNGVDPQGIARAALVTLVGGSEGASTIDQQLVRNTVLSDEQFDRTLKRKVREAYIAVEMEKKYSKDQILNMYLNTIYYGNGAYGIEAAAKTYFNTTAKDLTLAQAALLVGIPNSPTMFDPTQNPEASVKRRNLVLKRMLDAGDISQEEYDEAHNTPLELNPGSNTMSNTGVYPYWTQYIKEVLSEDFSSDTVMKGGLKVYTTIDPDAQQEAQKAVSDRLEAIGQEGLESALVAVDPSTGYIKAMVGGSDFSKNQVNLATQGMRQPGSSFKAFTLVAAIRDGMDPDVYLNCNSPLKVSSNWTVKNYGGVSYGTITLRKATELSSNTGYVQVAQAVGGQSIVKCAKDMGITEDLPAYDSITLGTIPVPVIQMAEAYSTLASGGVHRDAVAITKIEDRNGNQVYEHKDTPTQALDPAVAAAATDVLEGVVTSGSGTAKVVSSYGIDQPIAGKTGTTEYADNLWFCGYTPQIAVAVWTGYPDSSKTVFIDGSDGHPSNSSCPIFGQFVKAYLGDTPRAEFPDADARPTYKANSTWSFAKNTGSSSNGGSRSSSRAAQTPPEETTVTEETTTTTTTEQPTAPTDNGQGQGGATTPTTPSQGGATGGDAAGGTGTGGTGGNGGTGTGGDTGGGAGGNGGAGGDTAGGTTPTG</sequence>
<evidence type="ECO:0000256" key="9">
    <source>
        <dbReference type="ARBA" id="ARBA00022984"/>
    </source>
</evidence>
<feature type="domain" description="Glycosyl transferase family 51" evidence="17">
    <location>
        <begin position="72"/>
        <end position="247"/>
    </location>
</feature>
<feature type="domain" description="Penicillin-binding protein transpeptidase" evidence="16">
    <location>
        <begin position="340"/>
        <end position="581"/>
    </location>
</feature>
<evidence type="ECO:0000256" key="8">
    <source>
        <dbReference type="ARBA" id="ARBA00022960"/>
    </source>
</evidence>
<dbReference type="Pfam" id="PF00905">
    <property type="entry name" value="Transpeptidase"/>
    <property type="match status" value="1"/>
</dbReference>
<comment type="similarity">
    <text evidence="1">In the C-terminal section; belongs to the transpeptidase family.</text>
</comment>
<keyword evidence="5" id="KW-0328">Glycosyltransferase</keyword>
<evidence type="ECO:0000256" key="4">
    <source>
        <dbReference type="ARBA" id="ARBA00022670"/>
    </source>
</evidence>
<evidence type="ECO:0000256" key="14">
    <source>
        <dbReference type="SAM" id="MobiDB-lite"/>
    </source>
</evidence>
<dbReference type="InterPro" id="IPR001460">
    <property type="entry name" value="PCN-bd_Tpept"/>
</dbReference>
<evidence type="ECO:0000256" key="6">
    <source>
        <dbReference type="ARBA" id="ARBA00022679"/>
    </source>
</evidence>
<dbReference type="NCBIfam" id="TIGR02074">
    <property type="entry name" value="PBP_1a_fam"/>
    <property type="match status" value="1"/>
</dbReference>
<keyword evidence="4" id="KW-0645">Protease</keyword>
<feature type="compositionally biased region" description="Low complexity" evidence="14">
    <location>
        <begin position="647"/>
        <end position="687"/>
    </location>
</feature>
<comment type="catalytic activity">
    <reaction evidence="13">
        <text>[GlcNAc-(1-&gt;4)-Mur2Ac(oyl-L-Ala-gamma-D-Glu-L-Lys-D-Ala-D-Ala)](n)-di-trans,octa-cis-undecaprenyl diphosphate + beta-D-GlcNAc-(1-&gt;4)-Mur2Ac(oyl-L-Ala-gamma-D-Glu-L-Lys-D-Ala-D-Ala)-di-trans,octa-cis-undecaprenyl diphosphate = [GlcNAc-(1-&gt;4)-Mur2Ac(oyl-L-Ala-gamma-D-Glu-L-Lys-D-Ala-D-Ala)](n+1)-di-trans,octa-cis-undecaprenyl diphosphate + di-trans,octa-cis-undecaprenyl diphosphate + H(+)</text>
        <dbReference type="Rhea" id="RHEA:23708"/>
        <dbReference type="Rhea" id="RHEA-COMP:9602"/>
        <dbReference type="Rhea" id="RHEA-COMP:9603"/>
        <dbReference type="ChEBI" id="CHEBI:15378"/>
        <dbReference type="ChEBI" id="CHEBI:58405"/>
        <dbReference type="ChEBI" id="CHEBI:60033"/>
        <dbReference type="ChEBI" id="CHEBI:78435"/>
        <dbReference type="EC" id="2.4.99.28"/>
    </reaction>
</comment>
<proteinExistence type="inferred from homology"/>
<keyword evidence="9" id="KW-0573">Peptidoglycan synthesis</keyword>
<evidence type="ECO:0000256" key="3">
    <source>
        <dbReference type="ARBA" id="ARBA00022645"/>
    </source>
</evidence>
<dbReference type="SUPFAM" id="SSF53955">
    <property type="entry name" value="Lysozyme-like"/>
    <property type="match status" value="1"/>
</dbReference>
<dbReference type="GO" id="GO:0009002">
    <property type="term" value="F:serine-type D-Ala-D-Ala carboxypeptidase activity"/>
    <property type="evidence" value="ECO:0007669"/>
    <property type="project" value="UniProtKB-EC"/>
</dbReference>
<evidence type="ECO:0000313" key="18">
    <source>
        <dbReference type="EMBL" id="GJM55010.1"/>
    </source>
</evidence>
<keyword evidence="15" id="KW-0812">Transmembrane</keyword>
<evidence type="ECO:0000313" key="19">
    <source>
        <dbReference type="Proteomes" id="UP001055025"/>
    </source>
</evidence>